<accession>U9UT58</accession>
<dbReference type="HOGENOM" id="CLU_2886896_0_0_1"/>
<name>U9UT58_RHIID</name>
<sequence length="63" mass="7628">MVWYGICFELYEELKNSINLRARMKCVTILDDDMDIMGQLLGSRKHHEIYVKKLFSYRSCFFK</sequence>
<dbReference type="AlphaFoldDB" id="U9UT58"/>
<dbReference type="EMBL" id="KI278880">
    <property type="protein sequence ID" value="ESA18791.1"/>
    <property type="molecule type" value="Genomic_DNA"/>
</dbReference>
<evidence type="ECO:0000313" key="1">
    <source>
        <dbReference type="EMBL" id="ESA18791.1"/>
    </source>
</evidence>
<proteinExistence type="predicted"/>
<gene>
    <name evidence="1" type="ORF">GLOINDRAFT_20318</name>
</gene>
<organism evidence="1">
    <name type="scientific">Rhizophagus irregularis (strain DAOM 181602 / DAOM 197198 / MUCL 43194)</name>
    <name type="common">Arbuscular mycorrhizal fungus</name>
    <name type="synonym">Glomus intraradices</name>
    <dbReference type="NCBI Taxonomy" id="747089"/>
    <lineage>
        <taxon>Eukaryota</taxon>
        <taxon>Fungi</taxon>
        <taxon>Fungi incertae sedis</taxon>
        <taxon>Mucoromycota</taxon>
        <taxon>Glomeromycotina</taxon>
        <taxon>Glomeromycetes</taxon>
        <taxon>Glomerales</taxon>
        <taxon>Glomeraceae</taxon>
        <taxon>Rhizophagus</taxon>
    </lineage>
</organism>
<reference evidence="1" key="1">
    <citation type="submission" date="2013-07" db="EMBL/GenBank/DDBJ databases">
        <title>The genome of an arbuscular mycorrhizal fungus provides insights into the evolution of the oldest plant symbiosis.</title>
        <authorList>
            <consortium name="DOE Joint Genome Institute"/>
            <person name="Tisserant E."/>
            <person name="Malbreil M."/>
            <person name="Kuo A."/>
            <person name="Kohler A."/>
            <person name="Symeonidi A."/>
            <person name="Balestrini R."/>
            <person name="Charron P."/>
            <person name="Duensing N."/>
            <person name="Frei-dit-Frey N."/>
            <person name="Gianinazzi-Pearson V."/>
            <person name="Gilbert B."/>
            <person name="Handa Y."/>
            <person name="Hijri M."/>
            <person name="Kaul R."/>
            <person name="Kawaguchi M."/>
            <person name="Krajinski F."/>
            <person name="Lammers P."/>
            <person name="Lapierre D."/>
            <person name="Masclaux F.G."/>
            <person name="Murat C."/>
            <person name="Morin E."/>
            <person name="Ndikumana S."/>
            <person name="Pagni M."/>
            <person name="Petitpierre D."/>
            <person name="Requena N."/>
            <person name="Rosikiewicz P."/>
            <person name="Riley R."/>
            <person name="Saito K."/>
            <person name="San Clemente H."/>
            <person name="Shapiro H."/>
            <person name="van Tuinen D."/>
            <person name="Becard G."/>
            <person name="Bonfante P."/>
            <person name="Paszkowski U."/>
            <person name="Shachar-Hill Y."/>
            <person name="Young J.P."/>
            <person name="Sanders I.R."/>
            <person name="Henrissat B."/>
            <person name="Rensing S.A."/>
            <person name="Grigoriev I.V."/>
            <person name="Corradi N."/>
            <person name="Roux C."/>
            <person name="Martin F."/>
        </authorList>
    </citation>
    <scope>NUCLEOTIDE SEQUENCE</scope>
    <source>
        <strain evidence="1">DAOM 197198</strain>
    </source>
</reference>
<protein>
    <submittedName>
        <fullName evidence="1">Uncharacterized protein</fullName>
    </submittedName>
</protein>